<evidence type="ECO:0000256" key="1">
    <source>
        <dbReference type="ARBA" id="ARBA00004567"/>
    </source>
</evidence>
<evidence type="ECO:0000256" key="6">
    <source>
        <dbReference type="ARBA" id="ARBA00023010"/>
    </source>
</evidence>
<dbReference type="GO" id="GO:0031080">
    <property type="term" value="C:nuclear pore outer ring"/>
    <property type="evidence" value="ECO:0007669"/>
    <property type="project" value="TreeGrafter"/>
</dbReference>
<evidence type="ECO:0000313" key="11">
    <source>
        <dbReference type="EMBL" id="KAF4301962.1"/>
    </source>
</evidence>
<dbReference type="Pfam" id="PF07575">
    <property type="entry name" value="Nucleopor_Nup85"/>
    <property type="match status" value="2"/>
</dbReference>
<dbReference type="EMBL" id="WWBZ02000073">
    <property type="protein sequence ID" value="KAF4301962.1"/>
    <property type="molecule type" value="Genomic_DNA"/>
</dbReference>
<comment type="similarity">
    <text evidence="2 9">Belongs to the nucleoporin Nup85 family.</text>
</comment>
<evidence type="ECO:0000256" key="10">
    <source>
        <dbReference type="SAM" id="MobiDB-lite"/>
    </source>
</evidence>
<dbReference type="OrthoDB" id="5422384at2759"/>
<feature type="compositionally biased region" description="Polar residues" evidence="10">
    <location>
        <begin position="168"/>
        <end position="180"/>
    </location>
</feature>
<keyword evidence="6 9" id="KW-0811">Translocation</keyword>
<evidence type="ECO:0000256" key="8">
    <source>
        <dbReference type="ARBA" id="ARBA00023242"/>
    </source>
</evidence>
<feature type="region of interest" description="Disordered" evidence="10">
    <location>
        <begin position="90"/>
        <end position="327"/>
    </location>
</feature>
<comment type="subcellular location">
    <subcellularLocation>
        <location evidence="1 9">Nucleus</location>
        <location evidence="1 9">Nuclear pore complex</location>
    </subcellularLocation>
</comment>
<dbReference type="GO" id="GO:0017056">
    <property type="term" value="F:structural constituent of nuclear pore"/>
    <property type="evidence" value="ECO:0007669"/>
    <property type="project" value="TreeGrafter"/>
</dbReference>
<dbReference type="GO" id="GO:0031965">
    <property type="term" value="C:nuclear membrane"/>
    <property type="evidence" value="ECO:0007669"/>
    <property type="project" value="UniProtKB-UniRule"/>
</dbReference>
<evidence type="ECO:0000313" key="12">
    <source>
        <dbReference type="Proteomes" id="UP000572817"/>
    </source>
</evidence>
<feature type="compositionally biased region" description="Polar residues" evidence="10">
    <location>
        <begin position="304"/>
        <end position="316"/>
    </location>
</feature>
<comment type="caution">
    <text evidence="11">The sequence shown here is derived from an EMBL/GenBank/DDBJ whole genome shotgun (WGS) entry which is preliminary data.</text>
</comment>
<dbReference type="GO" id="GO:0006406">
    <property type="term" value="P:mRNA export from nucleus"/>
    <property type="evidence" value="ECO:0007669"/>
    <property type="project" value="TreeGrafter"/>
</dbReference>
<keyword evidence="7 9" id="KW-0906">Nuclear pore complex</keyword>
<keyword evidence="9" id="KW-0472">Membrane</keyword>
<name>A0A8H4N3P9_9PEZI</name>
<feature type="compositionally biased region" description="Basic and acidic residues" evidence="10">
    <location>
        <begin position="240"/>
        <end position="254"/>
    </location>
</feature>
<dbReference type="Proteomes" id="UP000572817">
    <property type="component" value="Unassembled WGS sequence"/>
</dbReference>
<comment type="function">
    <text evidence="9">Functions as a component of the nuclear pore complex (NPC).</text>
</comment>
<feature type="compositionally biased region" description="Low complexity" evidence="10">
    <location>
        <begin position="116"/>
        <end position="129"/>
    </location>
</feature>
<keyword evidence="5 9" id="KW-0653">Protein transport</keyword>
<dbReference type="PANTHER" id="PTHR13373:SF21">
    <property type="entry name" value="NUCLEAR PORE COMPLEX PROTEIN NUP85"/>
    <property type="match status" value="1"/>
</dbReference>
<dbReference type="GO" id="GO:0006606">
    <property type="term" value="P:protein import into nucleus"/>
    <property type="evidence" value="ECO:0007669"/>
    <property type="project" value="TreeGrafter"/>
</dbReference>
<evidence type="ECO:0000256" key="4">
    <source>
        <dbReference type="ARBA" id="ARBA00022816"/>
    </source>
</evidence>
<comment type="subunit">
    <text evidence="9">Component of the nuclear pore complex (NPC).</text>
</comment>
<reference evidence="11" key="1">
    <citation type="submission" date="2020-04" db="EMBL/GenBank/DDBJ databases">
        <title>Genome Assembly and Annotation of Botryosphaeria dothidea sdau 11-99, a Latent Pathogen of Apple Fruit Ring Rot in China.</title>
        <authorList>
            <person name="Yu C."/>
            <person name="Diao Y."/>
            <person name="Lu Q."/>
            <person name="Zhao J."/>
            <person name="Cui S."/>
            <person name="Peng C."/>
            <person name="He B."/>
            <person name="Liu H."/>
        </authorList>
    </citation>
    <scope>NUCLEOTIDE SEQUENCE [LARGE SCALE GENOMIC DNA]</scope>
    <source>
        <strain evidence="11">Sdau11-99</strain>
    </source>
</reference>
<keyword evidence="4 9" id="KW-0509">mRNA transport</keyword>
<evidence type="ECO:0000256" key="3">
    <source>
        <dbReference type="ARBA" id="ARBA00022448"/>
    </source>
</evidence>
<evidence type="ECO:0000256" key="7">
    <source>
        <dbReference type="ARBA" id="ARBA00023132"/>
    </source>
</evidence>
<feature type="compositionally biased region" description="Acidic residues" evidence="10">
    <location>
        <begin position="259"/>
        <end position="276"/>
    </location>
</feature>
<accession>A0A8H4N3P9</accession>
<organism evidence="11 12">
    <name type="scientific">Botryosphaeria dothidea</name>
    <dbReference type="NCBI Taxonomy" id="55169"/>
    <lineage>
        <taxon>Eukaryota</taxon>
        <taxon>Fungi</taxon>
        <taxon>Dikarya</taxon>
        <taxon>Ascomycota</taxon>
        <taxon>Pezizomycotina</taxon>
        <taxon>Dothideomycetes</taxon>
        <taxon>Dothideomycetes incertae sedis</taxon>
        <taxon>Botryosphaeriales</taxon>
        <taxon>Botryosphaeriaceae</taxon>
        <taxon>Botryosphaeria</taxon>
    </lineage>
</organism>
<feature type="region of interest" description="Disordered" evidence="10">
    <location>
        <begin position="1"/>
        <end position="45"/>
    </location>
</feature>
<gene>
    <name evidence="11" type="ORF">GTA08_BOTSDO09863</name>
</gene>
<dbReference type="PANTHER" id="PTHR13373">
    <property type="entry name" value="FROUNT PROTEIN-RELATED"/>
    <property type="match status" value="1"/>
</dbReference>
<evidence type="ECO:0000256" key="2">
    <source>
        <dbReference type="ARBA" id="ARBA00005573"/>
    </source>
</evidence>
<feature type="compositionally biased region" description="Polar residues" evidence="10">
    <location>
        <begin position="90"/>
        <end position="113"/>
    </location>
</feature>
<dbReference type="GO" id="GO:0045893">
    <property type="term" value="P:positive regulation of DNA-templated transcription"/>
    <property type="evidence" value="ECO:0007669"/>
    <property type="project" value="TreeGrafter"/>
</dbReference>
<evidence type="ECO:0000256" key="5">
    <source>
        <dbReference type="ARBA" id="ARBA00022927"/>
    </source>
</evidence>
<keyword evidence="12" id="KW-1185">Reference proteome</keyword>
<dbReference type="InterPro" id="IPR011502">
    <property type="entry name" value="Nucleoporin_Nup85"/>
</dbReference>
<keyword evidence="8 9" id="KW-0539">Nucleus</keyword>
<protein>
    <recommendedName>
        <fullName evidence="9">Nuclear pore complex protein Nup85</fullName>
    </recommendedName>
</protein>
<proteinExistence type="inferred from homology"/>
<keyword evidence="3 9" id="KW-0813">Transport</keyword>
<evidence type="ECO:0000256" key="9">
    <source>
        <dbReference type="RuleBase" id="RU365073"/>
    </source>
</evidence>
<sequence length="1431" mass="158545">MDREDGSQSPFSVRSLNHDQKLPQHRHVKSNETCIDPLDKDPKRRCNCLNHRHRYRRPSPVRIKYEAPSAISRMYGRKKDDEGFWREESWNYSPPAVSTSRRSSSGNLPSTTPAGRPLWSSRSTRSTTPTGPPPASRTLFSSSRQHRGTPSRNTPSPSYRFGRPSPSPSQKGRTMSTFASGSRGRGRSYIPTRSQSARSYYSDAPSDVPSDALASSPPPGTDPFYDDPGYFDQQHYSRQHYHDEQDRMDDDYKHGYGAPEDDEMDEDEEMQEEEDNTMIGGFGAKPPSRKSSRAASPQKFSVRGSPTNRSRASTMRSPVRPAPQMHLGKSGTQYDIGSIAKSFAAAAAARPVTSLQEPDELVRETERVLYALGESDATEEALSAAVKELCKLWNHPHRPIPDVIGPADDDSPLAKADFIASLLLPIHHPPQLEPEQQNLSLSRRGQMSAFSQSFARQYSTGQTPIPKVLVDWLNSRHDPSAAEFEHLQRMAGSYSAAPGYWDVIFSCIMRGSFNDAIHFLREGNFTVADSALEDGYDRPGYSGAELVNTNQAIAQAIEVLECCPIHTNEDWDVKGMDWTLYRRTVNDALEDLKLFAEGDRAFANDDFGLSAQDDGVFNFSTASRRAESRVPYTVYENLQILYSLLLGNEEEILGAAFDWVEASVCLTAWWDGEDEEELVRSAKRSRHSRVADVTPGRAYRKRFAYSLARVMAEEDPGLTINSNNPVQIALACVMEENMDGLIPIMRGWSLTITAAIIEIASAGGWLGDSVASRNLLKGFDQSDLMVLSFGQGDKLTFNKDEILQQYAEILFSKTKIQNAEGWELAIQVLGRLDNAEAAKNKISELLDRIPLSSADRVDKILSVCNNLGLAEHANTIAERYAASLAENSYNYGSALFYYARAHNSKKIKDVLDLLISLCLIHSTAYPAQADLDERLKALINTPKQTLSHLARSDLEAAQMLSMYLSGYATLRKFYDLRDEEVNLPEGKKPAHRPLERKRLAVQALVAVIISAADSIRGGLFDPDIDSAIQVDGLLTLLGEALPFITHPKRFFSSSDLSVLMRAAEDLQTAPSLVYAQCEEHLQAALAHAHGTATSNMSPPRSLKKSVSNLTASSYSVVGSSVLPSTEGSGVLVGDGSGTLSKDAKRGWDWRQGLQKGSKGTDVCDFLRARAAQELARAWAEDLHGRLCSAVQAASASPPEMTSTAGDGSDLVDWDTARRRIVQFLTCPLREVRIPDEHGKTVTISVHVNVLKSALIMKDERFSGTQLDSPLDLTWAPTIKVAAMALEYGYKGEYSPSVADIQGMHPEAQQVVADVQLELCQFVTEGFGMDFNHPLLDMAIKRLDACRISAGTFISMWRDVLSFEKPPSRLWMWCVKWAKKHRDEILVSREFEEVIDDGGDCAMGLVRLFKSEDPTAGSEVSRKWKAEDLDTD</sequence>